<dbReference type="SUPFAM" id="SSF55298">
    <property type="entry name" value="YjgF-like"/>
    <property type="match status" value="1"/>
</dbReference>
<name>A0A2P7R0H0_9GAMM</name>
<reference evidence="2 3" key="1">
    <citation type="submission" date="2018-03" db="EMBL/GenBank/DDBJ databases">
        <title>The draft genome of Zobellella sp. 59N8.</title>
        <authorList>
            <person name="Liu L."/>
            <person name="Li L."/>
            <person name="Zhang X."/>
            <person name="Liang L."/>
            <person name="Wang T."/>
        </authorList>
    </citation>
    <scope>NUCLEOTIDE SEQUENCE [LARGE SCALE GENOMIC DNA]</scope>
    <source>
        <strain evidence="2 3">59N8</strain>
    </source>
</reference>
<accession>A0A2P7R0H0</accession>
<dbReference type="Proteomes" id="UP000240243">
    <property type="component" value="Unassembled WGS sequence"/>
</dbReference>
<dbReference type="Pfam" id="PF14588">
    <property type="entry name" value="YjgF_endoribonc"/>
    <property type="match status" value="1"/>
</dbReference>
<comment type="caution">
    <text evidence="2">The sequence shown here is derived from an EMBL/GenBank/DDBJ whole genome shotgun (WGS) entry which is preliminary data.</text>
</comment>
<dbReference type="Gene3D" id="3.30.1330.40">
    <property type="entry name" value="RutC-like"/>
    <property type="match status" value="1"/>
</dbReference>
<dbReference type="EMBL" id="PXYG01000008">
    <property type="protein sequence ID" value="PSJ43696.1"/>
    <property type="molecule type" value="Genomic_DNA"/>
</dbReference>
<dbReference type="AlphaFoldDB" id="A0A2P7R0H0"/>
<keyword evidence="3" id="KW-1185">Reference proteome</keyword>
<dbReference type="InterPro" id="IPR035959">
    <property type="entry name" value="RutC-like_sf"/>
</dbReference>
<dbReference type="RefSeq" id="WP_106730652.1">
    <property type="nucleotide sequence ID" value="NZ_PXYG01000008.1"/>
</dbReference>
<dbReference type="InterPro" id="IPR013813">
    <property type="entry name" value="Endoribo_LPSP/chorism_mut-like"/>
</dbReference>
<proteinExistence type="predicted"/>
<organism evidence="2 3">
    <name type="scientific">Zobellella endophytica</name>
    <dbReference type="NCBI Taxonomy" id="2116700"/>
    <lineage>
        <taxon>Bacteria</taxon>
        <taxon>Pseudomonadati</taxon>
        <taxon>Pseudomonadota</taxon>
        <taxon>Gammaproteobacteria</taxon>
        <taxon>Aeromonadales</taxon>
        <taxon>Aeromonadaceae</taxon>
        <taxon>Zobellella</taxon>
    </lineage>
</organism>
<dbReference type="PANTHER" id="PTHR43760">
    <property type="entry name" value="ENDORIBONUCLEASE-RELATED"/>
    <property type="match status" value="1"/>
</dbReference>
<protein>
    <recommendedName>
        <fullName evidence="1">Endoribonuclease L-PSP/chorismate mutase-like domain-containing protein</fullName>
    </recommendedName>
</protein>
<gene>
    <name evidence="2" type="ORF">C7H85_15730</name>
</gene>
<feature type="domain" description="Endoribonuclease L-PSP/chorismate mutase-like" evidence="1">
    <location>
        <begin position="5"/>
        <end position="140"/>
    </location>
</feature>
<evidence type="ECO:0000259" key="1">
    <source>
        <dbReference type="Pfam" id="PF14588"/>
    </source>
</evidence>
<evidence type="ECO:0000313" key="2">
    <source>
        <dbReference type="EMBL" id="PSJ43696.1"/>
    </source>
</evidence>
<evidence type="ECO:0000313" key="3">
    <source>
        <dbReference type="Proteomes" id="UP000240243"/>
    </source>
</evidence>
<sequence length="155" mass="16083">MNTIEHRLTELGITLPEAGTPAGNYQAFLPLGDRLLLSGQTCRVNGVLAYAGQVGGTLSIEEGQAAARLCTLNLLAQLKAACGGELDRVARCVRLTVFVSSTPDFGAQPLVANGASDLLVEIFGERGAHVRSAVGVSALPGHSAVEIDAEFLLGR</sequence>
<dbReference type="PANTHER" id="PTHR43760:SF1">
    <property type="entry name" value="ENDORIBONUCLEASE L-PSP_CHORISMATE MUTASE-LIKE DOMAIN-CONTAINING PROTEIN"/>
    <property type="match status" value="1"/>
</dbReference>
<dbReference type="CDD" id="cd02199">
    <property type="entry name" value="YjgF_YER057c_UK114_like_1"/>
    <property type="match status" value="1"/>
</dbReference>
<dbReference type="OrthoDB" id="9806350at2"/>